<keyword evidence="3" id="KW-1185">Reference proteome</keyword>
<protein>
    <submittedName>
        <fullName evidence="2">Uncharacterized protein</fullName>
    </submittedName>
</protein>
<keyword evidence="1" id="KW-1133">Transmembrane helix</keyword>
<comment type="caution">
    <text evidence="2">The sequence shown here is derived from an EMBL/GenBank/DDBJ whole genome shotgun (WGS) entry which is preliminary data.</text>
</comment>
<reference evidence="3" key="1">
    <citation type="submission" date="2016-01" db="EMBL/GenBank/DDBJ databases">
        <authorList>
            <person name="Mitreva M."/>
            <person name="Pepin K.H."/>
            <person name="Mihindukulasuriya K.A."/>
            <person name="Fulton R."/>
            <person name="Fronick C."/>
            <person name="O'Laughlin M."/>
            <person name="Miner T."/>
            <person name="Herter B."/>
            <person name="Rosa B.A."/>
            <person name="Cordes M."/>
            <person name="Tomlinson C."/>
            <person name="Wollam A."/>
            <person name="Palsikar V.B."/>
            <person name="Mardis E.R."/>
            <person name="Wilson R.K."/>
        </authorList>
    </citation>
    <scope>NUCLEOTIDE SEQUENCE [LARGE SCALE GENOMIC DNA]</scope>
    <source>
        <strain evidence="3">KA00683</strain>
    </source>
</reference>
<keyword evidence="1" id="KW-0472">Membrane</keyword>
<keyword evidence="1" id="KW-0812">Transmembrane</keyword>
<evidence type="ECO:0000313" key="2">
    <source>
        <dbReference type="EMBL" id="KXB76390.1"/>
    </source>
</evidence>
<evidence type="ECO:0000313" key="3">
    <source>
        <dbReference type="Proteomes" id="UP000070224"/>
    </source>
</evidence>
<sequence length="70" mass="8370">MERILLTILYAFLAWLLYYAESAGDTWKDRLPSLFLFILLVGAIPEGVRLTRRFLHRLRRDWHSSRGIQH</sequence>
<dbReference type="Proteomes" id="UP000070224">
    <property type="component" value="Unassembled WGS sequence"/>
</dbReference>
<dbReference type="RefSeq" id="WP_060935323.1">
    <property type="nucleotide sequence ID" value="NZ_KQ960438.1"/>
</dbReference>
<dbReference type="AlphaFoldDB" id="A0A134B924"/>
<organism evidence="2 3">
    <name type="scientific">Porphyromonas somerae</name>
    <dbReference type="NCBI Taxonomy" id="322095"/>
    <lineage>
        <taxon>Bacteria</taxon>
        <taxon>Pseudomonadati</taxon>
        <taxon>Bacteroidota</taxon>
        <taxon>Bacteroidia</taxon>
        <taxon>Bacteroidales</taxon>
        <taxon>Porphyromonadaceae</taxon>
        <taxon>Porphyromonas</taxon>
    </lineage>
</organism>
<proteinExistence type="predicted"/>
<dbReference type="PATRIC" id="fig|322095.3.peg.953"/>
<accession>A0A134B924</accession>
<dbReference type="STRING" id="322095.HMPREF3185_00965"/>
<dbReference type="EMBL" id="LSDK01000065">
    <property type="protein sequence ID" value="KXB76390.1"/>
    <property type="molecule type" value="Genomic_DNA"/>
</dbReference>
<gene>
    <name evidence="2" type="ORF">HMPREF3185_00965</name>
</gene>
<name>A0A134B924_9PORP</name>
<feature type="transmembrane region" description="Helical" evidence="1">
    <location>
        <begin position="32"/>
        <end position="50"/>
    </location>
</feature>
<evidence type="ECO:0000256" key="1">
    <source>
        <dbReference type="SAM" id="Phobius"/>
    </source>
</evidence>